<feature type="region of interest" description="Disordered" evidence="1">
    <location>
        <begin position="60"/>
        <end position="134"/>
    </location>
</feature>
<name>A0ABR1JP10_9AGAR</name>
<dbReference type="InterPro" id="IPR016024">
    <property type="entry name" value="ARM-type_fold"/>
</dbReference>
<evidence type="ECO:0000256" key="1">
    <source>
        <dbReference type="SAM" id="MobiDB-lite"/>
    </source>
</evidence>
<sequence>MFNFHGPSVPPNSIYKPRAHPTPTAATKLFERKTKTQSIMLTTIDDTTFKTFFLRLPNPGVSSRGIGTGPRRVPSFYSDPPSSSSSLSSSPYSSPLSSTSSRGSGTGSYPSSRSTSQHSSPSSLRHAYASASGSPLNPHSLPFIPGGMILGAQERMQQTGRGWDNAKKTYGSGQGPSFSGPGTNTGTNDLSYLTDPDTDSNYPWIQFLDQASKIRDRRTPENDTLIQSLARAVVDSQLSSSSNTNTNTNGTDHSRGWTESDLYPLTRQLIWIACKPSTLNCERDSIAYFCGWLMFAFDQKLGAEACSKFVNVLEMYAKRLFGGCWDAKTSIWALKHPAPAHITTSIPFRTRETYIMCSINLCSFIGYLYQLQILPPDIFSKCLYTLISGLCSSEHLIAIRELLVSSGATFPEAHKNECRKELERGCEGLNERNYSMRRVNLDLKGLMKDVFRAFEGGVVPPHMHKYMQR</sequence>
<feature type="region of interest" description="Disordered" evidence="1">
    <location>
        <begin position="1"/>
        <end position="23"/>
    </location>
</feature>
<feature type="compositionally biased region" description="Low complexity" evidence="1">
    <location>
        <begin position="74"/>
        <end position="123"/>
    </location>
</feature>
<keyword evidence="3" id="KW-1185">Reference proteome</keyword>
<reference evidence="2 3" key="1">
    <citation type="submission" date="2024-01" db="EMBL/GenBank/DDBJ databases">
        <title>A draft genome for the cacao thread blight pathogen Marasmiellus scandens.</title>
        <authorList>
            <person name="Baruah I.K."/>
            <person name="Leung J."/>
            <person name="Bukari Y."/>
            <person name="Amoako-Attah I."/>
            <person name="Meinhardt L.W."/>
            <person name="Bailey B.A."/>
            <person name="Cohen S.P."/>
        </authorList>
    </citation>
    <scope>NUCLEOTIDE SEQUENCE [LARGE SCALE GENOMIC DNA]</scope>
    <source>
        <strain evidence="2 3">GH-19</strain>
    </source>
</reference>
<feature type="region of interest" description="Disordered" evidence="1">
    <location>
        <begin position="156"/>
        <end position="190"/>
    </location>
</feature>
<organism evidence="2 3">
    <name type="scientific">Marasmiellus scandens</name>
    <dbReference type="NCBI Taxonomy" id="2682957"/>
    <lineage>
        <taxon>Eukaryota</taxon>
        <taxon>Fungi</taxon>
        <taxon>Dikarya</taxon>
        <taxon>Basidiomycota</taxon>
        <taxon>Agaricomycotina</taxon>
        <taxon>Agaricomycetes</taxon>
        <taxon>Agaricomycetidae</taxon>
        <taxon>Agaricales</taxon>
        <taxon>Marasmiineae</taxon>
        <taxon>Omphalotaceae</taxon>
        <taxon>Marasmiellus</taxon>
    </lineage>
</organism>
<evidence type="ECO:0000313" key="3">
    <source>
        <dbReference type="Proteomes" id="UP001498398"/>
    </source>
</evidence>
<dbReference type="EMBL" id="JBANRG010000007">
    <property type="protein sequence ID" value="KAK7464829.1"/>
    <property type="molecule type" value="Genomic_DNA"/>
</dbReference>
<protein>
    <submittedName>
        <fullName evidence="2">Uncharacterized protein</fullName>
    </submittedName>
</protein>
<dbReference type="SUPFAM" id="SSF48371">
    <property type="entry name" value="ARM repeat"/>
    <property type="match status" value="1"/>
</dbReference>
<comment type="caution">
    <text evidence="2">The sequence shown here is derived from an EMBL/GenBank/DDBJ whole genome shotgun (WGS) entry which is preliminary data.</text>
</comment>
<accession>A0ABR1JP10</accession>
<evidence type="ECO:0000313" key="2">
    <source>
        <dbReference type="EMBL" id="KAK7464829.1"/>
    </source>
</evidence>
<proteinExistence type="predicted"/>
<dbReference type="Proteomes" id="UP001498398">
    <property type="component" value="Unassembled WGS sequence"/>
</dbReference>
<gene>
    <name evidence="2" type="ORF">VKT23_006036</name>
</gene>